<proteinExistence type="predicted"/>
<feature type="compositionally biased region" description="Low complexity" evidence="1">
    <location>
        <begin position="30"/>
        <end position="49"/>
    </location>
</feature>
<dbReference type="EMBL" id="JAKRKC020000001">
    <property type="protein sequence ID" value="MCK2215758.1"/>
    <property type="molecule type" value="Genomic_DNA"/>
</dbReference>
<dbReference type="Proteomes" id="UP001317259">
    <property type="component" value="Unassembled WGS sequence"/>
</dbReference>
<reference evidence="2 3" key="1">
    <citation type="submission" date="2022-04" db="EMBL/GenBank/DDBJ databases">
        <title>Genome draft of Actinomadura sp. ATCC 31491.</title>
        <authorList>
            <person name="Shi X."/>
            <person name="Du Y."/>
        </authorList>
    </citation>
    <scope>NUCLEOTIDE SEQUENCE [LARGE SCALE GENOMIC DNA]</scope>
    <source>
        <strain evidence="2 3">ATCC 31491</strain>
    </source>
</reference>
<comment type="caution">
    <text evidence="2">The sequence shown here is derived from an EMBL/GenBank/DDBJ whole genome shotgun (WGS) entry which is preliminary data.</text>
</comment>
<sequence length="82" mass="8283">MRRFLLALVVAAVAALLALLVRPGGAGATPITGPEALSARPAASAAEPAGPAPKGPAPRRPPLCIPLPLVPQPLCLQLPRTR</sequence>
<gene>
    <name evidence="2" type="ORF">MF672_018450</name>
</gene>
<accession>A0ABT0FV23</accession>
<feature type="compositionally biased region" description="Pro residues" evidence="1">
    <location>
        <begin position="50"/>
        <end position="69"/>
    </location>
</feature>
<organism evidence="2 3">
    <name type="scientific">Actinomadura luzonensis</name>
    <dbReference type="NCBI Taxonomy" id="2805427"/>
    <lineage>
        <taxon>Bacteria</taxon>
        <taxon>Bacillati</taxon>
        <taxon>Actinomycetota</taxon>
        <taxon>Actinomycetes</taxon>
        <taxon>Streptosporangiales</taxon>
        <taxon>Thermomonosporaceae</taxon>
        <taxon>Actinomadura</taxon>
    </lineage>
</organism>
<evidence type="ECO:0000313" key="2">
    <source>
        <dbReference type="EMBL" id="MCK2215758.1"/>
    </source>
</evidence>
<keyword evidence="3" id="KW-1185">Reference proteome</keyword>
<evidence type="ECO:0000313" key="3">
    <source>
        <dbReference type="Proteomes" id="UP001317259"/>
    </source>
</evidence>
<evidence type="ECO:0000256" key="1">
    <source>
        <dbReference type="SAM" id="MobiDB-lite"/>
    </source>
</evidence>
<dbReference type="RefSeq" id="WP_242381702.1">
    <property type="nucleotide sequence ID" value="NZ_JAKRKC020000001.1"/>
</dbReference>
<protein>
    <submittedName>
        <fullName evidence="2">Uncharacterized protein</fullName>
    </submittedName>
</protein>
<name>A0ABT0FV23_9ACTN</name>
<feature type="region of interest" description="Disordered" evidence="1">
    <location>
        <begin position="30"/>
        <end position="69"/>
    </location>
</feature>